<evidence type="ECO:0000313" key="7">
    <source>
        <dbReference type="Proteomes" id="UP001144157"/>
    </source>
</evidence>
<protein>
    <recommendedName>
        <fullName evidence="5">CENP-V/GFA domain-containing protein</fullName>
    </recommendedName>
</protein>
<evidence type="ECO:0000256" key="4">
    <source>
        <dbReference type="ARBA" id="ARBA00023239"/>
    </source>
</evidence>
<comment type="caution">
    <text evidence="6">The sequence shown here is derived from an EMBL/GenBank/DDBJ whole genome shotgun (WGS) entry which is preliminary data.</text>
</comment>
<evidence type="ECO:0000256" key="2">
    <source>
        <dbReference type="ARBA" id="ARBA00022723"/>
    </source>
</evidence>
<evidence type="ECO:0000256" key="3">
    <source>
        <dbReference type="ARBA" id="ARBA00022833"/>
    </source>
</evidence>
<reference evidence="6" key="1">
    <citation type="submission" date="2022-07" db="EMBL/GenBank/DDBJ databases">
        <title>Taxonomy of Aspergillus series Nigri: significant species reduction supported by multi-species coalescent approaches.</title>
        <authorList>
            <person name="Bian C."/>
            <person name="Kusuya Y."/>
            <person name="Sklenar F."/>
            <person name="D'hooge E."/>
            <person name="Yaguchi T."/>
            <person name="Takahashi H."/>
            <person name="Hubka V."/>
        </authorList>
    </citation>
    <scope>NUCLEOTIDE SEQUENCE</scope>
    <source>
        <strain evidence="6">IFM 56815</strain>
    </source>
</reference>
<name>A0A9W6ENW6_ASPTU</name>
<gene>
    <name evidence="6" type="ORF">AtubIFM56815_010649</name>
</gene>
<feature type="domain" description="CENP-V/GFA" evidence="5">
    <location>
        <begin position="3"/>
        <end position="128"/>
    </location>
</feature>
<dbReference type="EMBL" id="BRPE01000008">
    <property type="protein sequence ID" value="GLA86384.1"/>
    <property type="molecule type" value="Genomic_DNA"/>
</dbReference>
<dbReference type="InterPro" id="IPR011057">
    <property type="entry name" value="Mss4-like_sf"/>
</dbReference>
<sequence length="128" mass="14025">MPYTGRCNCTSVSITLPAQPERSVACHCINCKKAGGGSFSINYFINQSDMTIEDSSQAMKIYSDPNTSSGNIVQNHILMQLEHSPLFTLSPKVPGKAYLKAALFDIVSKPESVFFGDKQEEWVSINTA</sequence>
<dbReference type="AlphaFoldDB" id="A0A9W6ENW6"/>
<comment type="similarity">
    <text evidence="1">Belongs to the Gfa family.</text>
</comment>
<keyword evidence="4" id="KW-0456">Lyase</keyword>
<evidence type="ECO:0000313" key="6">
    <source>
        <dbReference type="EMBL" id="GLA86384.1"/>
    </source>
</evidence>
<accession>A0A9W6ENW6</accession>
<dbReference type="InterPro" id="IPR006913">
    <property type="entry name" value="CENP-V/GFA"/>
</dbReference>
<dbReference type="GO" id="GO:0046872">
    <property type="term" value="F:metal ion binding"/>
    <property type="evidence" value="ECO:0007669"/>
    <property type="project" value="UniProtKB-KW"/>
</dbReference>
<dbReference type="Proteomes" id="UP001144157">
    <property type="component" value="Unassembled WGS sequence"/>
</dbReference>
<keyword evidence="3" id="KW-0862">Zinc</keyword>
<organism evidence="6 7">
    <name type="scientific">Aspergillus tubingensis</name>
    <dbReference type="NCBI Taxonomy" id="5068"/>
    <lineage>
        <taxon>Eukaryota</taxon>
        <taxon>Fungi</taxon>
        <taxon>Dikarya</taxon>
        <taxon>Ascomycota</taxon>
        <taxon>Pezizomycotina</taxon>
        <taxon>Eurotiomycetes</taxon>
        <taxon>Eurotiomycetidae</taxon>
        <taxon>Eurotiales</taxon>
        <taxon>Aspergillaceae</taxon>
        <taxon>Aspergillus</taxon>
        <taxon>Aspergillus subgen. Circumdati</taxon>
    </lineage>
</organism>
<dbReference type="GO" id="GO:0016846">
    <property type="term" value="F:carbon-sulfur lyase activity"/>
    <property type="evidence" value="ECO:0007669"/>
    <property type="project" value="InterPro"/>
</dbReference>
<keyword evidence="2" id="KW-0479">Metal-binding</keyword>
<dbReference type="SUPFAM" id="SSF51316">
    <property type="entry name" value="Mss4-like"/>
    <property type="match status" value="1"/>
</dbReference>
<dbReference type="PROSITE" id="PS51891">
    <property type="entry name" value="CENP_V_GFA"/>
    <property type="match status" value="1"/>
</dbReference>
<dbReference type="PANTHER" id="PTHR33337">
    <property type="entry name" value="GFA DOMAIN-CONTAINING PROTEIN"/>
    <property type="match status" value="1"/>
</dbReference>
<proteinExistence type="inferred from homology"/>
<evidence type="ECO:0000256" key="1">
    <source>
        <dbReference type="ARBA" id="ARBA00005495"/>
    </source>
</evidence>
<dbReference type="Pfam" id="PF04828">
    <property type="entry name" value="GFA"/>
    <property type="match status" value="1"/>
</dbReference>
<dbReference type="PANTHER" id="PTHR33337:SF40">
    <property type="entry name" value="CENP-V_GFA DOMAIN-CONTAINING PROTEIN-RELATED"/>
    <property type="match status" value="1"/>
</dbReference>
<dbReference type="Gene3D" id="3.90.1590.10">
    <property type="entry name" value="glutathione-dependent formaldehyde- activating enzyme (gfa)"/>
    <property type="match status" value="1"/>
</dbReference>
<evidence type="ECO:0000259" key="5">
    <source>
        <dbReference type="PROSITE" id="PS51891"/>
    </source>
</evidence>